<dbReference type="GO" id="GO:0005829">
    <property type="term" value="C:cytosol"/>
    <property type="evidence" value="ECO:0007669"/>
    <property type="project" value="TreeGrafter"/>
</dbReference>
<proteinExistence type="predicted"/>
<evidence type="ECO:0000313" key="3">
    <source>
        <dbReference type="EMBL" id="ACY96417.1"/>
    </source>
</evidence>
<keyword evidence="4" id="KW-1185">Reference proteome</keyword>
<dbReference type="Proteomes" id="UP000001918">
    <property type="component" value="Chromosome"/>
</dbReference>
<dbReference type="PANTHER" id="PTHR35176:SF6">
    <property type="entry name" value="HEME OXYGENASE HI_0854-RELATED"/>
    <property type="match status" value="1"/>
</dbReference>
<dbReference type="PANTHER" id="PTHR35176">
    <property type="entry name" value="HEME OXYGENASE HI_0854-RELATED"/>
    <property type="match status" value="1"/>
</dbReference>
<sequence>MATWQEVTESAPEFARRVRELMDAHKHKTIATLRSDGAPRISGIEADFACGQLWFGSMPGARKARDLQRDPRFALHSASVVPNEDDPSSWPGDAKFSGRAIEVTDPGELRAYFRERGLNASDFGGAHFFKADITEVVLTRVNGDHLEIDLWRPAEGLRRFERK</sequence>
<dbReference type="Pfam" id="PF01243">
    <property type="entry name" value="PNPOx_N"/>
    <property type="match status" value="1"/>
</dbReference>
<dbReference type="KEGG" id="tcu:Tcur_0827"/>
<dbReference type="STRING" id="471852.Tcur_0827"/>
<reference evidence="3 4" key="1">
    <citation type="journal article" date="2011" name="Stand. Genomic Sci.">
        <title>Complete genome sequence of Thermomonospora curvata type strain (B9).</title>
        <authorList>
            <person name="Chertkov O."/>
            <person name="Sikorski J."/>
            <person name="Nolan M."/>
            <person name="Lapidus A."/>
            <person name="Lucas S."/>
            <person name="Del Rio T.G."/>
            <person name="Tice H."/>
            <person name="Cheng J.F."/>
            <person name="Goodwin L."/>
            <person name="Pitluck S."/>
            <person name="Liolios K."/>
            <person name="Ivanova N."/>
            <person name="Mavromatis K."/>
            <person name="Mikhailova N."/>
            <person name="Ovchinnikova G."/>
            <person name="Pati A."/>
            <person name="Chen A."/>
            <person name="Palaniappan K."/>
            <person name="Djao O.D."/>
            <person name="Land M."/>
            <person name="Hauser L."/>
            <person name="Chang Y.J."/>
            <person name="Jeffries C.D."/>
            <person name="Brettin T."/>
            <person name="Han C."/>
            <person name="Detter J.C."/>
            <person name="Rohde M."/>
            <person name="Goker M."/>
            <person name="Woyke T."/>
            <person name="Bristow J."/>
            <person name="Eisen J.A."/>
            <person name="Markowitz V."/>
            <person name="Hugenholtz P."/>
            <person name="Klenk H.P."/>
            <person name="Kyrpides N.C."/>
        </authorList>
    </citation>
    <scope>NUCLEOTIDE SEQUENCE [LARGE SCALE GENOMIC DNA]</scope>
    <source>
        <strain evidence="4">ATCC 19995 / DSM 43183 / JCM 3096 / KCTC 9072 / NBRC 15933 / NCIMB 10081 / Henssen B9</strain>
    </source>
</reference>
<accession>D1A6E2</accession>
<evidence type="ECO:0000313" key="4">
    <source>
        <dbReference type="Proteomes" id="UP000001918"/>
    </source>
</evidence>
<evidence type="ECO:0000256" key="1">
    <source>
        <dbReference type="ARBA" id="ARBA00023002"/>
    </source>
</evidence>
<dbReference type="AlphaFoldDB" id="D1A6E2"/>
<dbReference type="HOGENOM" id="CLU_134850_0_0_11"/>
<dbReference type="GO" id="GO:0070967">
    <property type="term" value="F:coenzyme F420 binding"/>
    <property type="evidence" value="ECO:0007669"/>
    <property type="project" value="TreeGrafter"/>
</dbReference>
<gene>
    <name evidence="3" type="ordered locus">Tcur_0827</name>
</gene>
<dbReference type="RefSeq" id="WP_012851201.1">
    <property type="nucleotide sequence ID" value="NC_013510.1"/>
</dbReference>
<keyword evidence="1" id="KW-0560">Oxidoreductase</keyword>
<dbReference type="Gene3D" id="2.30.110.10">
    <property type="entry name" value="Electron Transport, Fmn-binding Protein, Chain A"/>
    <property type="match status" value="1"/>
</dbReference>
<name>D1A6E2_THECD</name>
<dbReference type="EMBL" id="CP001738">
    <property type="protein sequence ID" value="ACY96417.1"/>
    <property type="molecule type" value="Genomic_DNA"/>
</dbReference>
<dbReference type="SUPFAM" id="SSF50475">
    <property type="entry name" value="FMN-binding split barrel"/>
    <property type="match status" value="1"/>
</dbReference>
<dbReference type="InterPro" id="IPR011576">
    <property type="entry name" value="Pyridox_Oxase_N"/>
</dbReference>
<protein>
    <submittedName>
        <fullName evidence="3">Pyridoxamine 5'-phosphate oxidase-related FMN-binding protein</fullName>
    </submittedName>
</protein>
<organism evidence="3 4">
    <name type="scientific">Thermomonospora curvata (strain ATCC 19995 / DSM 43183 / JCM 3096 / KCTC 9072 / NBRC 15933 / NCIMB 10081 / Henssen B9)</name>
    <dbReference type="NCBI Taxonomy" id="471852"/>
    <lineage>
        <taxon>Bacteria</taxon>
        <taxon>Bacillati</taxon>
        <taxon>Actinomycetota</taxon>
        <taxon>Actinomycetes</taxon>
        <taxon>Streptosporangiales</taxon>
        <taxon>Thermomonosporaceae</taxon>
        <taxon>Thermomonospora</taxon>
    </lineage>
</organism>
<dbReference type="eggNOG" id="COG0748">
    <property type="taxonomic scope" value="Bacteria"/>
</dbReference>
<dbReference type="InterPro" id="IPR012349">
    <property type="entry name" value="Split_barrel_FMN-bd"/>
</dbReference>
<feature type="domain" description="Pyridoxamine 5'-phosphate oxidase N-terminal" evidence="2">
    <location>
        <begin position="17"/>
        <end position="136"/>
    </location>
</feature>
<evidence type="ECO:0000259" key="2">
    <source>
        <dbReference type="Pfam" id="PF01243"/>
    </source>
</evidence>
<dbReference type="InterPro" id="IPR052019">
    <property type="entry name" value="F420H2_bilvrd_red/Heme_oxyg"/>
</dbReference>
<dbReference type="OrthoDB" id="5115613at2"/>
<dbReference type="GO" id="GO:0016627">
    <property type="term" value="F:oxidoreductase activity, acting on the CH-CH group of donors"/>
    <property type="evidence" value="ECO:0007669"/>
    <property type="project" value="TreeGrafter"/>
</dbReference>